<evidence type="ECO:0000313" key="3">
    <source>
        <dbReference type="Proteomes" id="UP000053328"/>
    </source>
</evidence>
<organism evidence="2 3">
    <name type="scientific">Exophiala spinifera</name>
    <dbReference type="NCBI Taxonomy" id="91928"/>
    <lineage>
        <taxon>Eukaryota</taxon>
        <taxon>Fungi</taxon>
        <taxon>Dikarya</taxon>
        <taxon>Ascomycota</taxon>
        <taxon>Pezizomycotina</taxon>
        <taxon>Eurotiomycetes</taxon>
        <taxon>Chaetothyriomycetidae</taxon>
        <taxon>Chaetothyriales</taxon>
        <taxon>Herpotrichiellaceae</taxon>
        <taxon>Exophiala</taxon>
    </lineage>
</organism>
<reference evidence="2 3" key="1">
    <citation type="submission" date="2015-01" db="EMBL/GenBank/DDBJ databases">
        <title>The Genome Sequence of Exophiala spinifera CBS89968.</title>
        <authorList>
            <consortium name="The Broad Institute Genomics Platform"/>
            <person name="Cuomo C."/>
            <person name="de Hoog S."/>
            <person name="Gorbushina A."/>
            <person name="Stielow B."/>
            <person name="Teixiera M."/>
            <person name="Abouelleil A."/>
            <person name="Chapman S.B."/>
            <person name="Priest M."/>
            <person name="Young S.K."/>
            <person name="Wortman J."/>
            <person name="Nusbaum C."/>
            <person name="Birren B."/>
        </authorList>
    </citation>
    <scope>NUCLEOTIDE SEQUENCE [LARGE SCALE GENOMIC DNA]</scope>
    <source>
        <strain evidence="2 3">CBS 89968</strain>
    </source>
</reference>
<evidence type="ECO:0000313" key="2">
    <source>
        <dbReference type="EMBL" id="KIW19706.1"/>
    </source>
</evidence>
<proteinExistence type="predicted"/>
<feature type="region of interest" description="Disordered" evidence="1">
    <location>
        <begin position="429"/>
        <end position="529"/>
    </location>
</feature>
<gene>
    <name evidence="2" type="ORF">PV08_00280</name>
</gene>
<dbReference type="VEuPathDB" id="FungiDB:PV08_00280"/>
<feature type="compositionally biased region" description="Polar residues" evidence="1">
    <location>
        <begin position="433"/>
        <end position="442"/>
    </location>
</feature>
<feature type="compositionally biased region" description="Basic and acidic residues" evidence="1">
    <location>
        <begin position="518"/>
        <end position="529"/>
    </location>
</feature>
<feature type="compositionally biased region" description="Basic residues" evidence="1">
    <location>
        <begin position="508"/>
        <end position="517"/>
    </location>
</feature>
<accession>A0A0D1YWM7</accession>
<sequence>MWQAPYPYPYPSYAPITANGRTYYPSYDAYQGFRDDGAAENRQTHQIHLWPRPLESPAPEDNPPGSENPKPAAAPDPSTMHPTSQSQPQPVNMYLMPVQQQDNEHPQLQAQHSMAAAQQNAQFPPPFVPPMPFLPPQMPPTFPLPSLQQPVFVGMPPATFPPPQAGHGNGVPGALNGPGIPLMPVQGPELRQSYTPAAPQSRTTELRYKCEVCGRFRSTRYHYENPIPPGQLPAKTICRKCRETATDTEDSSRSSLSPNQPPRSHGRRTPRSRSRQVPRLRHHSRGRAQSVGRLHATGHRRDQSINPSSESYLSSSSEECYRSRRRPRSRSRHAETSRHTRRMRPSPVGQLILRDLDEDDDRPRRRRQEVETYSGVDRHRQDTRTRTSIRERDRLENPYRGDDGRYNDFLTEEHRHVHRSRYRDNARLYSPQHGRSQPQGPHQSGLDGEIDDPDRESEDSLRLDETHQSQRRPERRDGGGSPTAASSLSSLELPGTGGPRQRVSSVRGGRRKFRSRRLGNDEGSARPRDELTLIERRLSPHVRDDYEWYDSEGMRVRVREF</sequence>
<name>A0A0D1YWM7_9EURO</name>
<dbReference type="EMBL" id="KN847492">
    <property type="protein sequence ID" value="KIW19706.1"/>
    <property type="molecule type" value="Genomic_DNA"/>
</dbReference>
<dbReference type="GeneID" id="27327363"/>
<dbReference type="STRING" id="91928.A0A0D1YWM7"/>
<feature type="compositionally biased region" description="Low complexity" evidence="1">
    <location>
        <begin position="307"/>
        <end position="318"/>
    </location>
</feature>
<dbReference type="AlphaFoldDB" id="A0A0D1YWM7"/>
<feature type="compositionally biased region" description="Acidic residues" evidence="1">
    <location>
        <begin position="448"/>
        <end position="457"/>
    </location>
</feature>
<dbReference type="HOGENOM" id="CLU_442104_0_0_1"/>
<dbReference type="RefSeq" id="XP_016239922.1">
    <property type="nucleotide sequence ID" value="XM_016374646.1"/>
</dbReference>
<dbReference type="OrthoDB" id="4121331at2759"/>
<evidence type="ECO:0000256" key="1">
    <source>
        <dbReference type="SAM" id="MobiDB-lite"/>
    </source>
</evidence>
<protein>
    <submittedName>
        <fullName evidence="2">Uncharacterized protein</fullName>
    </submittedName>
</protein>
<keyword evidence="3" id="KW-1185">Reference proteome</keyword>
<dbReference type="Proteomes" id="UP000053328">
    <property type="component" value="Unassembled WGS sequence"/>
</dbReference>
<feature type="compositionally biased region" description="Basic and acidic residues" evidence="1">
    <location>
        <begin position="458"/>
        <end position="478"/>
    </location>
</feature>
<feature type="region of interest" description="Disordered" evidence="1">
    <location>
        <begin position="38"/>
        <end position="90"/>
    </location>
</feature>
<feature type="compositionally biased region" description="Basic and acidic residues" evidence="1">
    <location>
        <begin position="376"/>
        <end position="407"/>
    </location>
</feature>
<feature type="compositionally biased region" description="Basic residues" evidence="1">
    <location>
        <begin position="264"/>
        <end position="286"/>
    </location>
</feature>
<feature type="compositionally biased region" description="Polar residues" evidence="1">
    <location>
        <begin position="80"/>
        <end position="90"/>
    </location>
</feature>
<feature type="region of interest" description="Disordered" evidence="1">
    <location>
        <begin position="243"/>
        <end position="407"/>
    </location>
</feature>